<dbReference type="EMBL" id="JBHMCE010000002">
    <property type="protein sequence ID" value="MFB9526013.1"/>
    <property type="molecule type" value="Genomic_DNA"/>
</dbReference>
<evidence type="ECO:0000313" key="2">
    <source>
        <dbReference type="Proteomes" id="UP001589646"/>
    </source>
</evidence>
<protein>
    <submittedName>
        <fullName evidence="1">Uncharacterized protein</fullName>
    </submittedName>
</protein>
<reference evidence="1 2" key="1">
    <citation type="submission" date="2024-09" db="EMBL/GenBank/DDBJ databases">
        <authorList>
            <person name="Sun Q."/>
            <person name="Mori K."/>
        </authorList>
    </citation>
    <scope>NUCLEOTIDE SEQUENCE [LARGE SCALE GENOMIC DNA]</scope>
    <source>
        <strain evidence="1 2">JCM 3323</strain>
    </source>
</reference>
<evidence type="ECO:0000313" key="1">
    <source>
        <dbReference type="EMBL" id="MFB9526013.1"/>
    </source>
</evidence>
<accession>A0ABV5PTD6</accession>
<sequence length="125" mass="13357">MTVEPHGLVLDTDADATFRTWKGLKDDDFQLLDGMALATVLAKTEQATADLALSVCLSEDDSWDDPQPPAEQLVIPVLRDLIDTLTKRVAGGDKKPLTLLGESAQLVLVGPVTVNARSSNVCSLV</sequence>
<proteinExistence type="predicted"/>
<comment type="caution">
    <text evidence="1">The sequence shown here is derived from an EMBL/GenBank/DDBJ whole genome shotgun (WGS) entry which is preliminary data.</text>
</comment>
<organism evidence="1 2">
    <name type="scientific">Nonomuraea roseola</name>
    <dbReference type="NCBI Taxonomy" id="46179"/>
    <lineage>
        <taxon>Bacteria</taxon>
        <taxon>Bacillati</taxon>
        <taxon>Actinomycetota</taxon>
        <taxon>Actinomycetes</taxon>
        <taxon>Streptosporangiales</taxon>
        <taxon>Streptosporangiaceae</taxon>
        <taxon>Nonomuraea</taxon>
    </lineage>
</organism>
<dbReference type="Proteomes" id="UP001589646">
    <property type="component" value="Unassembled WGS sequence"/>
</dbReference>
<keyword evidence="2" id="KW-1185">Reference proteome</keyword>
<name>A0ABV5PTD6_9ACTN</name>
<dbReference type="RefSeq" id="WP_346122756.1">
    <property type="nucleotide sequence ID" value="NZ_BAAAXC010000014.1"/>
</dbReference>
<gene>
    <name evidence="1" type="ORF">ACFFRN_05230</name>
</gene>